<dbReference type="EMBL" id="JARTFS010000013">
    <property type="protein sequence ID" value="MED4403179.1"/>
    <property type="molecule type" value="Genomic_DNA"/>
</dbReference>
<accession>A0ABU6P3U4</accession>
<proteinExistence type="predicted"/>
<comment type="caution">
    <text evidence="2">The sequence shown here is derived from an EMBL/GenBank/DDBJ whole genome shotgun (WGS) entry which is preliminary data.</text>
</comment>
<dbReference type="RefSeq" id="WP_066224542.1">
    <property type="nucleotide sequence ID" value="NZ_JARTFS010000013.1"/>
</dbReference>
<evidence type="ECO:0000313" key="2">
    <source>
        <dbReference type="EMBL" id="MED4403179.1"/>
    </source>
</evidence>
<feature type="domain" description="DUF2268" evidence="1">
    <location>
        <begin position="63"/>
        <end position="254"/>
    </location>
</feature>
<evidence type="ECO:0000313" key="3">
    <source>
        <dbReference type="Proteomes" id="UP001342826"/>
    </source>
</evidence>
<dbReference type="Pfam" id="PF10026">
    <property type="entry name" value="DUF2268"/>
    <property type="match status" value="1"/>
</dbReference>
<gene>
    <name evidence="2" type="ORF">P9271_17865</name>
</gene>
<organism evidence="2 3">
    <name type="scientific">Metabacillus fastidiosus</name>
    <dbReference type="NCBI Taxonomy" id="1458"/>
    <lineage>
        <taxon>Bacteria</taxon>
        <taxon>Bacillati</taxon>
        <taxon>Bacillota</taxon>
        <taxon>Bacilli</taxon>
        <taxon>Bacillales</taxon>
        <taxon>Bacillaceae</taxon>
        <taxon>Metabacillus</taxon>
    </lineage>
</organism>
<dbReference type="GeneID" id="301139260"/>
<protein>
    <submittedName>
        <fullName evidence="2">DUF2268 domain-containing protein</fullName>
    </submittedName>
</protein>
<dbReference type="Proteomes" id="UP001342826">
    <property type="component" value="Unassembled WGS sequence"/>
</dbReference>
<sequence>MAIISTHKWLKKNPDEQKICKELVSYFHSLNEKEISNLLHSFGMYKNSASLPQTIQELEEKHIWSLVRKEAEDLKTEWSGPDIPIFIFPTDERNRKIMKEYKGRAGLAFKDKIFLFISPKAKKEDIKSLLTHEYHHTCRLARVKKEESMFHLLDVIIMEGLAEYAVLERLSGEHLALWTSYYKEEQAVRFLKNIILPNQFLKRDDHKFTEIMYGRGFYPKMLGYFVGFHIVKKYSEKTGRKTADMFEIDAAEFTRYLL</sequence>
<reference evidence="2 3" key="1">
    <citation type="submission" date="2023-03" db="EMBL/GenBank/DDBJ databases">
        <title>Bacillus Genome Sequencing.</title>
        <authorList>
            <person name="Dunlap C."/>
        </authorList>
    </citation>
    <scope>NUCLEOTIDE SEQUENCE [LARGE SCALE GENOMIC DNA]</scope>
    <source>
        <strain evidence="2 3">NRS-1717</strain>
    </source>
</reference>
<evidence type="ECO:0000259" key="1">
    <source>
        <dbReference type="Pfam" id="PF10026"/>
    </source>
</evidence>
<keyword evidence="3" id="KW-1185">Reference proteome</keyword>
<name>A0ABU6P3U4_9BACI</name>
<dbReference type="InterPro" id="IPR018728">
    <property type="entry name" value="DUF2268"/>
</dbReference>